<feature type="transmembrane region" description="Helical" evidence="10">
    <location>
        <begin position="252"/>
        <end position="270"/>
    </location>
</feature>
<dbReference type="Proteomes" id="UP000190911">
    <property type="component" value="Chromosome I"/>
</dbReference>
<dbReference type="Pfam" id="PF03553">
    <property type="entry name" value="Na_H_antiporter"/>
    <property type="match status" value="2"/>
</dbReference>
<dbReference type="InterPro" id="IPR052180">
    <property type="entry name" value="NhaC_Na-H+_Antiporter"/>
</dbReference>
<keyword evidence="13" id="KW-1185">Reference proteome</keyword>
<dbReference type="PANTHER" id="PTHR33451:SF3">
    <property type="entry name" value="MALATE-2H(+)_NA(+)-LACTATE ANTIPORTER"/>
    <property type="match status" value="1"/>
</dbReference>
<feature type="transmembrane region" description="Helical" evidence="10">
    <location>
        <begin position="114"/>
        <end position="139"/>
    </location>
</feature>
<feature type="transmembrane region" description="Helical" evidence="10">
    <location>
        <begin position="277"/>
        <end position="300"/>
    </location>
</feature>
<keyword evidence="5 10" id="KW-0812">Transmembrane</keyword>
<evidence type="ECO:0000256" key="4">
    <source>
        <dbReference type="ARBA" id="ARBA00022475"/>
    </source>
</evidence>
<dbReference type="AlphaFoldDB" id="A0A1M7HQB8"/>
<reference evidence="12 13" key="1">
    <citation type="submission" date="2016-11" db="EMBL/GenBank/DDBJ databases">
        <authorList>
            <person name="Jaros S."/>
            <person name="Januszkiewicz K."/>
            <person name="Wedrychowicz H."/>
        </authorList>
    </citation>
    <scope>NUCLEOTIDE SEQUENCE [LARGE SCALE GENOMIC DNA]</scope>
    <source>
        <strain evidence="12 13">ACAM 12</strain>
    </source>
</reference>
<keyword evidence="7 10" id="KW-0472">Membrane</keyword>
<name>A0A1M7HQB8_9GAMM</name>
<evidence type="ECO:0000256" key="2">
    <source>
        <dbReference type="ARBA" id="ARBA00022448"/>
    </source>
</evidence>
<dbReference type="GO" id="GO:0005886">
    <property type="term" value="C:plasma membrane"/>
    <property type="evidence" value="ECO:0007669"/>
    <property type="project" value="UniProtKB-SubCell"/>
</dbReference>
<feature type="domain" description="Na+/H+ antiporter NhaC-like C-terminal" evidence="11">
    <location>
        <begin position="261"/>
        <end position="459"/>
    </location>
</feature>
<dbReference type="EMBL" id="LT670847">
    <property type="protein sequence ID" value="SHM30716.1"/>
    <property type="molecule type" value="Genomic_DNA"/>
</dbReference>
<dbReference type="RefSeq" id="WP_079553733.1">
    <property type="nucleotide sequence ID" value="NZ_LT670847.1"/>
</dbReference>
<evidence type="ECO:0000313" key="13">
    <source>
        <dbReference type="Proteomes" id="UP000190911"/>
    </source>
</evidence>
<protein>
    <submittedName>
        <fullName evidence="12">Transporter, NhaC family</fullName>
    </submittedName>
</protein>
<dbReference type="STRING" id="29571.SAMN05878437_2281"/>
<evidence type="ECO:0000256" key="8">
    <source>
        <dbReference type="ARBA" id="ARBA00038435"/>
    </source>
</evidence>
<accession>A0A1M7HQB8</accession>
<sequence>MAETTATSGQAQPPPVASLSFRFGAFGAAVPLVFFVIWAITTSVMGLSSEIGLVMGALFGITLGLFCCASSWSDYANGLFEGMTQPVGVVAIVAWFFAGMFAQVLQVGGLVEGLVWLGGVSDVTGGLFVAMTFVLAGVFSTAVGTGYGTTVAFCTLMYPAGVAVGSDPTMLFAAILSGAIFGDNLAPVSDTTIVSATTQGADVPGVVRSRFKYSIGAAIPTAILFAAFGGGGDVSFADPAAVEAMMSSTEPMGLLMLAPFALVLVLALSGQHLLTSLTWGIIASVPVILLSGTGALSDLIAFDPNADTVMTGALVQGVKGYVNMAILILLIVAAAYLLKLGGTMEVITGKLVGWIKDSVRKAELAIWGIVALLNTAITINTAAEIAAAPFVRELGERYRIHRYRRANMLDAVTSALGYIFPWGAPVLLGWSTIQLMQDTYSWLPSVAPTEVFPFVFQGWLLVVIMLVSAITGWGRRYEGPNGEELKQQPKLSTASPYQDDKREADPV</sequence>
<feature type="transmembrane region" description="Helical" evidence="10">
    <location>
        <begin position="20"/>
        <end position="40"/>
    </location>
</feature>
<feature type="transmembrane region" description="Helical" evidence="10">
    <location>
        <begin position="408"/>
        <end position="431"/>
    </location>
</feature>
<keyword evidence="6 10" id="KW-1133">Transmembrane helix</keyword>
<keyword evidence="3" id="KW-0050">Antiport</keyword>
<evidence type="ECO:0000256" key="3">
    <source>
        <dbReference type="ARBA" id="ARBA00022449"/>
    </source>
</evidence>
<dbReference type="GO" id="GO:0015297">
    <property type="term" value="F:antiporter activity"/>
    <property type="evidence" value="ECO:0007669"/>
    <property type="project" value="UniProtKB-KW"/>
</dbReference>
<dbReference type="InterPro" id="IPR018461">
    <property type="entry name" value="Na/H_Antiport_NhaC-like_C"/>
</dbReference>
<evidence type="ECO:0000256" key="6">
    <source>
        <dbReference type="ARBA" id="ARBA00022989"/>
    </source>
</evidence>
<dbReference type="OrthoDB" id="9762978at2"/>
<feature type="transmembrane region" description="Helical" evidence="10">
    <location>
        <begin position="320"/>
        <end position="338"/>
    </location>
</feature>
<comment type="similarity">
    <text evidence="8">Belongs to the NhaC Na(+)/H(+) (TC 2.A.35) antiporter family.</text>
</comment>
<comment type="subcellular location">
    <subcellularLocation>
        <location evidence="1">Cell membrane</location>
        <topology evidence="1">Multi-pass membrane protein</topology>
    </subcellularLocation>
</comment>
<feature type="transmembrane region" description="Helical" evidence="10">
    <location>
        <begin position="52"/>
        <end position="72"/>
    </location>
</feature>
<evidence type="ECO:0000256" key="10">
    <source>
        <dbReference type="SAM" id="Phobius"/>
    </source>
</evidence>
<keyword evidence="2" id="KW-0813">Transport</keyword>
<evidence type="ECO:0000256" key="7">
    <source>
        <dbReference type="ARBA" id="ARBA00023136"/>
    </source>
</evidence>
<evidence type="ECO:0000256" key="9">
    <source>
        <dbReference type="SAM" id="MobiDB-lite"/>
    </source>
</evidence>
<keyword evidence="4" id="KW-1003">Cell membrane</keyword>
<evidence type="ECO:0000313" key="12">
    <source>
        <dbReference type="EMBL" id="SHM30716.1"/>
    </source>
</evidence>
<organism evidence="12 13">
    <name type="scientific">Vreelandella subglaciescola</name>
    <dbReference type="NCBI Taxonomy" id="29571"/>
    <lineage>
        <taxon>Bacteria</taxon>
        <taxon>Pseudomonadati</taxon>
        <taxon>Pseudomonadota</taxon>
        <taxon>Gammaproteobacteria</taxon>
        <taxon>Oceanospirillales</taxon>
        <taxon>Halomonadaceae</taxon>
        <taxon>Vreelandella</taxon>
    </lineage>
</organism>
<dbReference type="InParanoid" id="A0A1M7HQB8"/>
<proteinExistence type="inferred from homology"/>
<feature type="region of interest" description="Disordered" evidence="9">
    <location>
        <begin position="480"/>
        <end position="507"/>
    </location>
</feature>
<feature type="transmembrane region" description="Helical" evidence="10">
    <location>
        <begin position="451"/>
        <end position="473"/>
    </location>
</feature>
<feature type="transmembrane region" description="Helical" evidence="10">
    <location>
        <begin position="213"/>
        <end position="232"/>
    </location>
</feature>
<gene>
    <name evidence="12" type="ORF">SAMN05878437_2281</name>
</gene>
<feature type="domain" description="Na+/H+ antiporter NhaC-like C-terminal" evidence="11">
    <location>
        <begin position="21"/>
        <end position="229"/>
    </location>
</feature>
<evidence type="ECO:0000256" key="1">
    <source>
        <dbReference type="ARBA" id="ARBA00004651"/>
    </source>
</evidence>
<dbReference type="PANTHER" id="PTHR33451">
    <property type="entry name" value="MALATE-2H(+)/NA(+)-LACTATE ANTIPORTER"/>
    <property type="match status" value="1"/>
</dbReference>
<feature type="transmembrane region" description="Helical" evidence="10">
    <location>
        <begin position="84"/>
        <end position="102"/>
    </location>
</feature>
<evidence type="ECO:0000259" key="11">
    <source>
        <dbReference type="Pfam" id="PF03553"/>
    </source>
</evidence>
<evidence type="ECO:0000256" key="5">
    <source>
        <dbReference type="ARBA" id="ARBA00022692"/>
    </source>
</evidence>
<feature type="compositionally biased region" description="Basic and acidic residues" evidence="9">
    <location>
        <begin position="498"/>
        <end position="507"/>
    </location>
</feature>